<dbReference type="GO" id="GO:0016301">
    <property type="term" value="F:kinase activity"/>
    <property type="evidence" value="ECO:0007669"/>
    <property type="project" value="UniProtKB-KW"/>
</dbReference>
<evidence type="ECO:0000313" key="14">
    <source>
        <dbReference type="Proteomes" id="UP000326944"/>
    </source>
</evidence>
<dbReference type="PANTHER" id="PTHR33121">
    <property type="entry name" value="CYCLIC DI-GMP PHOSPHODIESTERASE PDEF"/>
    <property type="match status" value="1"/>
</dbReference>
<evidence type="ECO:0000256" key="8">
    <source>
        <dbReference type="SAM" id="Phobius"/>
    </source>
</evidence>
<dbReference type="CDD" id="cd01949">
    <property type="entry name" value="GGDEF"/>
    <property type="match status" value="1"/>
</dbReference>
<feature type="transmembrane region" description="Helical" evidence="8">
    <location>
        <begin position="35"/>
        <end position="56"/>
    </location>
</feature>
<evidence type="ECO:0000256" key="1">
    <source>
        <dbReference type="ARBA" id="ARBA00004370"/>
    </source>
</evidence>
<dbReference type="Pfam" id="PF14827">
    <property type="entry name" value="dCache_3"/>
    <property type="match status" value="1"/>
</dbReference>
<feature type="domain" description="EAL" evidence="11">
    <location>
        <begin position="646"/>
        <end position="883"/>
    </location>
</feature>
<dbReference type="Proteomes" id="UP000326944">
    <property type="component" value="Chromosome"/>
</dbReference>
<feature type="domain" description="PAC" evidence="10">
    <location>
        <begin position="429"/>
        <end position="483"/>
    </location>
</feature>
<dbReference type="InterPro" id="IPR035919">
    <property type="entry name" value="EAL_sf"/>
</dbReference>
<dbReference type="PROSITE" id="PS50883">
    <property type="entry name" value="EAL"/>
    <property type="match status" value="1"/>
</dbReference>
<evidence type="ECO:0000313" key="13">
    <source>
        <dbReference type="EMBL" id="QFR49174.1"/>
    </source>
</evidence>
<dbReference type="SUPFAM" id="SSF55073">
    <property type="entry name" value="Nucleotide cyclase"/>
    <property type="match status" value="1"/>
</dbReference>
<dbReference type="GO" id="GO:0000160">
    <property type="term" value="P:phosphorelay signal transduction system"/>
    <property type="evidence" value="ECO:0007669"/>
    <property type="project" value="UniProtKB-KW"/>
</dbReference>
<dbReference type="InterPro" id="IPR001633">
    <property type="entry name" value="EAL_dom"/>
</dbReference>
<gene>
    <name evidence="13" type="ORF">FJR48_05315</name>
</gene>
<evidence type="ECO:0000256" key="5">
    <source>
        <dbReference type="ARBA" id="ARBA00022777"/>
    </source>
</evidence>
<proteinExistence type="predicted"/>
<dbReference type="InterPro" id="IPR029151">
    <property type="entry name" value="Sensor-like_sf"/>
</dbReference>
<evidence type="ECO:0000256" key="6">
    <source>
        <dbReference type="ARBA" id="ARBA00022840"/>
    </source>
</evidence>
<accession>A0A5P8P0G9</accession>
<keyword evidence="14" id="KW-1185">Reference proteome</keyword>
<dbReference type="PROSITE" id="PS50112">
    <property type="entry name" value="PAS"/>
    <property type="match status" value="1"/>
</dbReference>
<dbReference type="OrthoDB" id="9790732at2"/>
<evidence type="ECO:0000259" key="9">
    <source>
        <dbReference type="PROSITE" id="PS50112"/>
    </source>
</evidence>
<evidence type="ECO:0000256" key="4">
    <source>
        <dbReference type="ARBA" id="ARBA00022741"/>
    </source>
</evidence>
<dbReference type="SMART" id="SM00267">
    <property type="entry name" value="GGDEF"/>
    <property type="match status" value="1"/>
</dbReference>
<keyword evidence="8" id="KW-1133">Transmembrane helix</keyword>
<dbReference type="InterPro" id="IPR000700">
    <property type="entry name" value="PAS-assoc_C"/>
</dbReference>
<dbReference type="Pfam" id="PF00990">
    <property type="entry name" value="GGDEF"/>
    <property type="match status" value="1"/>
</dbReference>
<feature type="domain" description="PAS" evidence="9">
    <location>
        <begin position="378"/>
        <end position="429"/>
    </location>
</feature>
<evidence type="ECO:0000256" key="2">
    <source>
        <dbReference type="ARBA" id="ARBA00022553"/>
    </source>
</evidence>
<dbReference type="Gene3D" id="3.20.20.450">
    <property type="entry name" value="EAL domain"/>
    <property type="match status" value="1"/>
</dbReference>
<reference evidence="13 14" key="1">
    <citation type="submission" date="2019-09" db="EMBL/GenBank/DDBJ databases">
        <title>Sulfurimonas gotlandica sp. nov., a chemoautotrophic and psychrotolerant epsilonproteobacterium isolated from a pelagic redoxcline, and an emended description of the genus Sulfurimonas.</title>
        <authorList>
            <person name="Wang S."/>
            <person name="Jiang L."/>
            <person name="Shao S."/>
        </authorList>
    </citation>
    <scope>NUCLEOTIDE SEQUENCE [LARGE SCALE GENOMIC DNA]</scope>
    <source>
        <strain evidence="13 14">GYSZ_1</strain>
    </source>
</reference>
<dbReference type="InterPro" id="IPR050706">
    <property type="entry name" value="Cyclic-di-GMP_PDE-like"/>
</dbReference>
<sequence>MKSYLKVFRCWQKKHSFKKDTVKLMFKKLSTKSKVLLFISVLLFVFISILITNIYLTEKENLSREKEQYRLNTITAYTNTLNNYEISYKSKLTSILTLPGVIESIKNHDRLKLYSLVKEEWDNLKKENKYVKILHFHKADGYTLLRMHNPNKYDDDIASKRAMCRYMHESKKAISGFEAGVHLLGYRVMMPVFYNSEYIGAIEIGIKPSFILSQMKKFSNVSGVIFAKEADIFSKKLIDKEKILIGKYRLESNSLNDKSLINHLPDGYKLDSDLRVEKDSKIYDVYLFEHKDFKGEVSAKTLIFNDISILVHNFNEAILKIVFFSVVLFFILVLTIKFGFEKTLDKIDSTNKELLHSVAFLKSHQLAMDESSIVTKSDIKGQITYVNDNFCKVTGYTKEEAIGKPHSLLRHPDNPKEMFTDLWKTIRSKKVWKGIMKNRGKYSDYWVDASILPILDDNNDIVEYIAIRHDITKMIEQQNKLDNIANTDTLTGLGSRYKLVQDIANSKTPALAILNVDSFSQINDFYGHEKGDLVIVMLASIINSITKDNDFSLYHLQGDEFVVFHKDAKREDFIKDILDIPLQVATKPIKLDEEEIYLNLTTAISFESNEKILTTADMALKIAKREHKSVVIYSDEISLNDEYKNNIKWAKKIKEAIEFDKIIPVFQPIVNNSSGKWEKYESLVRLIDDDGKLISPYFFLEISKKTKHYTQITKIMIQKSFDMFKDKDIEFSINLTIEDILNEQINDFIIEMLDKYKIGSYVVFEIVESESIENFKQVHNFIEKIKSYNCKIAIDDFGTGYSNFEYLMKLNADYIKIDGSMIKYIDKNKEAQLVVSTIVDFAKKMGVKTIAEFVENENILKEVKKLGIDYSQGYHFRAPEIEL</sequence>
<dbReference type="SUPFAM" id="SSF55785">
    <property type="entry name" value="PYP-like sensor domain (PAS domain)"/>
    <property type="match status" value="1"/>
</dbReference>
<dbReference type="GO" id="GO:0016020">
    <property type="term" value="C:membrane"/>
    <property type="evidence" value="ECO:0007669"/>
    <property type="project" value="UniProtKB-SubCell"/>
</dbReference>
<evidence type="ECO:0000259" key="12">
    <source>
        <dbReference type="PROSITE" id="PS50887"/>
    </source>
</evidence>
<dbReference type="InterPro" id="IPR029150">
    <property type="entry name" value="dCache_3"/>
</dbReference>
<comment type="subcellular location">
    <subcellularLocation>
        <location evidence="1">Membrane</location>
    </subcellularLocation>
</comment>
<dbReference type="SUPFAM" id="SSF103190">
    <property type="entry name" value="Sensory domain-like"/>
    <property type="match status" value="1"/>
</dbReference>
<evidence type="ECO:0000256" key="3">
    <source>
        <dbReference type="ARBA" id="ARBA00022679"/>
    </source>
</evidence>
<keyword evidence="4" id="KW-0547">Nucleotide-binding</keyword>
<name>A0A5P8P0G9_9BACT</name>
<dbReference type="Pfam" id="PF13426">
    <property type="entry name" value="PAS_9"/>
    <property type="match status" value="1"/>
</dbReference>
<dbReference type="CDD" id="cd00130">
    <property type="entry name" value="PAS"/>
    <property type="match status" value="1"/>
</dbReference>
<keyword evidence="7" id="KW-0902">Two-component regulatory system</keyword>
<evidence type="ECO:0000259" key="10">
    <source>
        <dbReference type="PROSITE" id="PS50113"/>
    </source>
</evidence>
<protein>
    <submittedName>
        <fullName evidence="13">EAL domain-containing protein</fullName>
    </submittedName>
</protein>
<dbReference type="EMBL" id="CP043617">
    <property type="protein sequence ID" value="QFR49174.1"/>
    <property type="molecule type" value="Genomic_DNA"/>
</dbReference>
<dbReference type="NCBIfam" id="TIGR00229">
    <property type="entry name" value="sensory_box"/>
    <property type="match status" value="1"/>
</dbReference>
<dbReference type="PROSITE" id="PS50887">
    <property type="entry name" value="GGDEF"/>
    <property type="match status" value="1"/>
</dbReference>
<dbReference type="InterPro" id="IPR043128">
    <property type="entry name" value="Rev_trsase/Diguanyl_cyclase"/>
</dbReference>
<dbReference type="Gene3D" id="3.30.70.270">
    <property type="match status" value="1"/>
</dbReference>
<dbReference type="InterPro" id="IPR035965">
    <property type="entry name" value="PAS-like_dom_sf"/>
</dbReference>
<keyword evidence="2" id="KW-0597">Phosphoprotein</keyword>
<dbReference type="SMART" id="SM00052">
    <property type="entry name" value="EAL"/>
    <property type="match status" value="1"/>
</dbReference>
<dbReference type="KEGG" id="sulg:FJR48_05315"/>
<dbReference type="Pfam" id="PF00563">
    <property type="entry name" value="EAL"/>
    <property type="match status" value="1"/>
</dbReference>
<feature type="transmembrane region" description="Helical" evidence="8">
    <location>
        <begin position="317"/>
        <end position="336"/>
    </location>
</feature>
<keyword evidence="6" id="KW-0067">ATP-binding</keyword>
<dbReference type="GO" id="GO:0005524">
    <property type="term" value="F:ATP binding"/>
    <property type="evidence" value="ECO:0007669"/>
    <property type="project" value="UniProtKB-KW"/>
</dbReference>
<evidence type="ECO:0000256" key="7">
    <source>
        <dbReference type="ARBA" id="ARBA00023012"/>
    </source>
</evidence>
<feature type="domain" description="GGDEF" evidence="12">
    <location>
        <begin position="507"/>
        <end position="636"/>
    </location>
</feature>
<dbReference type="CDD" id="cd01948">
    <property type="entry name" value="EAL"/>
    <property type="match status" value="1"/>
</dbReference>
<dbReference type="PROSITE" id="PS50113">
    <property type="entry name" value="PAC"/>
    <property type="match status" value="1"/>
</dbReference>
<dbReference type="InterPro" id="IPR000160">
    <property type="entry name" value="GGDEF_dom"/>
</dbReference>
<keyword evidence="8" id="KW-0472">Membrane</keyword>
<dbReference type="InterPro" id="IPR000014">
    <property type="entry name" value="PAS"/>
</dbReference>
<dbReference type="InterPro" id="IPR029787">
    <property type="entry name" value="Nucleotide_cyclase"/>
</dbReference>
<evidence type="ECO:0000259" key="11">
    <source>
        <dbReference type="PROSITE" id="PS50883"/>
    </source>
</evidence>
<dbReference type="Gene3D" id="3.30.450.20">
    <property type="entry name" value="PAS domain"/>
    <property type="match status" value="1"/>
</dbReference>
<keyword evidence="5" id="KW-0418">Kinase</keyword>
<dbReference type="SMART" id="SM00091">
    <property type="entry name" value="PAS"/>
    <property type="match status" value="1"/>
</dbReference>
<keyword evidence="3" id="KW-0808">Transferase</keyword>
<dbReference type="SUPFAM" id="SSF141868">
    <property type="entry name" value="EAL domain-like"/>
    <property type="match status" value="1"/>
</dbReference>
<dbReference type="PANTHER" id="PTHR33121:SF71">
    <property type="entry name" value="OXYGEN SENSOR PROTEIN DOSP"/>
    <property type="match status" value="1"/>
</dbReference>
<organism evidence="13 14">
    <name type="scientific">Sulfurimonas lithotrophica</name>
    <dbReference type="NCBI Taxonomy" id="2590022"/>
    <lineage>
        <taxon>Bacteria</taxon>
        <taxon>Pseudomonadati</taxon>
        <taxon>Campylobacterota</taxon>
        <taxon>Epsilonproteobacteria</taxon>
        <taxon>Campylobacterales</taxon>
        <taxon>Sulfurimonadaceae</taxon>
        <taxon>Sulfurimonas</taxon>
    </lineage>
</organism>
<keyword evidence="8" id="KW-0812">Transmembrane</keyword>
<dbReference type="AlphaFoldDB" id="A0A5P8P0G9"/>
<dbReference type="GO" id="GO:0071111">
    <property type="term" value="F:cyclic-guanylate-specific phosphodiesterase activity"/>
    <property type="evidence" value="ECO:0007669"/>
    <property type="project" value="InterPro"/>
</dbReference>
<dbReference type="NCBIfam" id="TIGR00254">
    <property type="entry name" value="GGDEF"/>
    <property type="match status" value="1"/>
</dbReference>